<feature type="transmembrane region" description="Helical" evidence="1">
    <location>
        <begin position="35"/>
        <end position="53"/>
    </location>
</feature>
<protein>
    <submittedName>
        <fullName evidence="2">Uncharacterized protein</fullName>
    </submittedName>
</protein>
<evidence type="ECO:0000256" key="1">
    <source>
        <dbReference type="SAM" id="Phobius"/>
    </source>
</evidence>
<dbReference type="EMBL" id="DS028102">
    <property type="protein sequence ID" value="KMP02226.1"/>
    <property type="molecule type" value="Genomic_DNA"/>
</dbReference>
<keyword evidence="1" id="KW-1133">Transmembrane helix</keyword>
<sequence length="160" mass="18141">MNKDETETIEILLPRPLIGRLLNITLSKTDYGERYLGLVSFVGLWAKMIYGAFRRWYSGTVMRTPLLWLSSALDDQLKRPMAMALHAKPENTESTHHTGGGGDMYQTCALSRWRDLRVSRAVPARSYIHTQYPLSSIERMLVSGIRKSSCAGHSPILWNS</sequence>
<proteinExistence type="predicted"/>
<accession>A0A0J6Y0S0</accession>
<evidence type="ECO:0000313" key="2">
    <source>
        <dbReference type="EMBL" id="KMP02226.1"/>
    </source>
</evidence>
<evidence type="ECO:0000313" key="3">
    <source>
        <dbReference type="Proteomes" id="UP000054565"/>
    </source>
</evidence>
<gene>
    <name evidence="2" type="ORF">CIRG_10049</name>
</gene>
<reference evidence="3" key="1">
    <citation type="journal article" date="2010" name="Genome Res.">
        <title>Population genomic sequencing of Coccidioides fungi reveals recent hybridization and transposon control.</title>
        <authorList>
            <person name="Neafsey D.E."/>
            <person name="Barker B.M."/>
            <person name="Sharpton T.J."/>
            <person name="Stajich J.E."/>
            <person name="Park D.J."/>
            <person name="Whiston E."/>
            <person name="Hung C.-Y."/>
            <person name="McMahan C."/>
            <person name="White J."/>
            <person name="Sykes S."/>
            <person name="Heiman D."/>
            <person name="Young S."/>
            <person name="Zeng Q."/>
            <person name="Abouelleil A."/>
            <person name="Aftuck L."/>
            <person name="Bessette D."/>
            <person name="Brown A."/>
            <person name="FitzGerald M."/>
            <person name="Lui A."/>
            <person name="Macdonald J.P."/>
            <person name="Priest M."/>
            <person name="Orbach M.J."/>
            <person name="Galgiani J.N."/>
            <person name="Kirkland T.N."/>
            <person name="Cole G.T."/>
            <person name="Birren B.W."/>
            <person name="Henn M.R."/>
            <person name="Taylor J.W."/>
            <person name="Rounsley S.D."/>
        </authorList>
    </citation>
    <scope>NUCLEOTIDE SEQUENCE [LARGE SCALE GENOMIC DNA]</scope>
    <source>
        <strain evidence="3">RMSCC 2394</strain>
    </source>
</reference>
<name>A0A0J6Y0S0_COCIT</name>
<dbReference type="Proteomes" id="UP000054565">
    <property type="component" value="Unassembled WGS sequence"/>
</dbReference>
<organism evidence="2 3">
    <name type="scientific">Coccidioides immitis RMSCC 2394</name>
    <dbReference type="NCBI Taxonomy" id="404692"/>
    <lineage>
        <taxon>Eukaryota</taxon>
        <taxon>Fungi</taxon>
        <taxon>Dikarya</taxon>
        <taxon>Ascomycota</taxon>
        <taxon>Pezizomycotina</taxon>
        <taxon>Eurotiomycetes</taxon>
        <taxon>Eurotiomycetidae</taxon>
        <taxon>Onygenales</taxon>
        <taxon>Onygenaceae</taxon>
        <taxon>Coccidioides</taxon>
    </lineage>
</organism>
<dbReference type="AlphaFoldDB" id="A0A0J6Y0S0"/>
<keyword evidence="1" id="KW-0812">Transmembrane</keyword>
<keyword evidence="1" id="KW-0472">Membrane</keyword>